<feature type="domain" description="RNA polymerase sigma-70 region 2" evidence="7">
    <location>
        <begin position="33"/>
        <end position="100"/>
    </location>
</feature>
<evidence type="ECO:0000256" key="3">
    <source>
        <dbReference type="ARBA" id="ARBA00023082"/>
    </source>
</evidence>
<keyword evidence="9" id="KW-1185">Reference proteome</keyword>
<dbReference type="PANTHER" id="PTHR43133">
    <property type="entry name" value="RNA POLYMERASE ECF-TYPE SIGMA FACTO"/>
    <property type="match status" value="1"/>
</dbReference>
<gene>
    <name evidence="8" type="ORF">GCM10025778_27970</name>
</gene>
<dbReference type="Pfam" id="PF04542">
    <property type="entry name" value="Sigma70_r2"/>
    <property type="match status" value="1"/>
</dbReference>
<proteinExistence type="inferred from homology"/>
<reference evidence="9" key="1">
    <citation type="journal article" date="2019" name="Int. J. Syst. Evol. Microbiol.">
        <title>The Global Catalogue of Microorganisms (GCM) 10K type strain sequencing project: providing services to taxonomists for standard genome sequencing and annotation.</title>
        <authorList>
            <consortium name="The Broad Institute Genomics Platform"/>
            <consortium name="The Broad Institute Genome Sequencing Center for Infectious Disease"/>
            <person name="Wu L."/>
            <person name="Ma J."/>
        </authorList>
    </citation>
    <scope>NUCLEOTIDE SEQUENCE [LARGE SCALE GENOMIC DNA]</scope>
    <source>
        <strain evidence="9">JCM 18952</strain>
    </source>
</reference>
<dbReference type="InterPro" id="IPR007627">
    <property type="entry name" value="RNA_pol_sigma70_r2"/>
</dbReference>
<dbReference type="InterPro" id="IPR014284">
    <property type="entry name" value="RNA_pol_sigma-70_dom"/>
</dbReference>
<comment type="similarity">
    <text evidence="1">Belongs to the sigma-70 factor family. ECF subfamily.</text>
</comment>
<feature type="region of interest" description="Disordered" evidence="6">
    <location>
        <begin position="98"/>
        <end position="121"/>
    </location>
</feature>
<dbReference type="InterPro" id="IPR013324">
    <property type="entry name" value="RNA_pol_sigma_r3/r4-like"/>
</dbReference>
<accession>A0ABP9TT19</accession>
<keyword evidence="2" id="KW-0805">Transcription regulation</keyword>
<evidence type="ECO:0000256" key="1">
    <source>
        <dbReference type="ARBA" id="ARBA00010641"/>
    </source>
</evidence>
<dbReference type="SUPFAM" id="SSF88946">
    <property type="entry name" value="Sigma2 domain of RNA polymerase sigma factors"/>
    <property type="match status" value="1"/>
</dbReference>
<keyword evidence="3" id="KW-0731">Sigma factor</keyword>
<dbReference type="NCBIfam" id="TIGR02937">
    <property type="entry name" value="sigma70-ECF"/>
    <property type="match status" value="1"/>
</dbReference>
<dbReference type="InterPro" id="IPR013325">
    <property type="entry name" value="RNA_pol_sigma_r2"/>
</dbReference>
<evidence type="ECO:0000313" key="9">
    <source>
        <dbReference type="Proteomes" id="UP001501257"/>
    </source>
</evidence>
<evidence type="ECO:0000259" key="7">
    <source>
        <dbReference type="Pfam" id="PF04542"/>
    </source>
</evidence>
<comment type="caution">
    <text evidence="8">The sequence shown here is derived from an EMBL/GenBank/DDBJ whole genome shotgun (WGS) entry which is preliminary data.</text>
</comment>
<dbReference type="InterPro" id="IPR039425">
    <property type="entry name" value="RNA_pol_sigma-70-like"/>
</dbReference>
<sequence length="197" mass="21586">MGTAMTQGTGLVDEAAALFQEFREGRRGKIEPLVRLLNPTLWHLARACRLERTDAEDVVQTAWLRLVDAADGIRDPQTVLAWLGTTVRREAWRVARERGRSTPWEPPALENMPQDPRPGPADALLRNESQRALWSHVSSLTPRCQAILRVISRGGPPDYASLSAALGIPVGSIGPTRGRCLAALRISLAADPTWSTP</sequence>
<dbReference type="Proteomes" id="UP001501257">
    <property type="component" value="Unassembled WGS sequence"/>
</dbReference>
<dbReference type="PANTHER" id="PTHR43133:SF8">
    <property type="entry name" value="RNA POLYMERASE SIGMA FACTOR HI_1459-RELATED"/>
    <property type="match status" value="1"/>
</dbReference>
<organism evidence="8 9">
    <name type="scientific">Paeniglutamicibacter antarcticus</name>
    <dbReference type="NCBI Taxonomy" id="494023"/>
    <lineage>
        <taxon>Bacteria</taxon>
        <taxon>Bacillati</taxon>
        <taxon>Actinomycetota</taxon>
        <taxon>Actinomycetes</taxon>
        <taxon>Micrococcales</taxon>
        <taxon>Micrococcaceae</taxon>
        <taxon>Paeniglutamicibacter</taxon>
    </lineage>
</organism>
<dbReference type="InterPro" id="IPR036388">
    <property type="entry name" value="WH-like_DNA-bd_sf"/>
</dbReference>
<evidence type="ECO:0000256" key="4">
    <source>
        <dbReference type="ARBA" id="ARBA00023125"/>
    </source>
</evidence>
<evidence type="ECO:0000313" key="8">
    <source>
        <dbReference type="EMBL" id="GAA5228264.1"/>
    </source>
</evidence>
<dbReference type="Gene3D" id="1.10.10.10">
    <property type="entry name" value="Winged helix-like DNA-binding domain superfamily/Winged helix DNA-binding domain"/>
    <property type="match status" value="1"/>
</dbReference>
<keyword evidence="4" id="KW-0238">DNA-binding</keyword>
<evidence type="ECO:0000256" key="2">
    <source>
        <dbReference type="ARBA" id="ARBA00023015"/>
    </source>
</evidence>
<dbReference type="SUPFAM" id="SSF88659">
    <property type="entry name" value="Sigma3 and sigma4 domains of RNA polymerase sigma factors"/>
    <property type="match status" value="1"/>
</dbReference>
<evidence type="ECO:0000256" key="6">
    <source>
        <dbReference type="SAM" id="MobiDB-lite"/>
    </source>
</evidence>
<keyword evidence="5" id="KW-0804">Transcription</keyword>
<dbReference type="EMBL" id="BAABLK010000036">
    <property type="protein sequence ID" value="GAA5228264.1"/>
    <property type="molecule type" value="Genomic_DNA"/>
</dbReference>
<dbReference type="Gene3D" id="1.10.1740.10">
    <property type="match status" value="1"/>
</dbReference>
<protein>
    <submittedName>
        <fullName evidence="8">Sigma-70 family RNA polymerase sigma factor</fullName>
    </submittedName>
</protein>
<name>A0ABP9TT19_9MICC</name>
<evidence type="ECO:0000256" key="5">
    <source>
        <dbReference type="ARBA" id="ARBA00023163"/>
    </source>
</evidence>